<name>A0A0B6YV58_9EUPU</name>
<dbReference type="Pfam" id="PF00620">
    <property type="entry name" value="RhoGAP"/>
    <property type="match status" value="1"/>
</dbReference>
<reference evidence="3" key="1">
    <citation type="submission" date="2014-12" db="EMBL/GenBank/DDBJ databases">
        <title>Insight into the proteome of Arion vulgaris.</title>
        <authorList>
            <person name="Aradska J."/>
            <person name="Bulat T."/>
            <person name="Smidak R."/>
            <person name="Sarate P."/>
            <person name="Gangsoo J."/>
            <person name="Sialana F."/>
            <person name="Bilban M."/>
            <person name="Lubec G."/>
        </authorList>
    </citation>
    <scope>NUCLEOTIDE SEQUENCE</scope>
    <source>
        <tissue evidence="3">Skin</tissue>
    </source>
</reference>
<dbReference type="EMBL" id="HACG01013243">
    <property type="protein sequence ID" value="CEK60108.1"/>
    <property type="molecule type" value="Transcribed_RNA"/>
</dbReference>
<keyword evidence="1" id="KW-0343">GTPase activation</keyword>
<dbReference type="GO" id="GO:0007165">
    <property type="term" value="P:signal transduction"/>
    <property type="evidence" value="ECO:0007669"/>
    <property type="project" value="InterPro"/>
</dbReference>
<dbReference type="InterPro" id="IPR037863">
    <property type="entry name" value="RHOGAP6/36"/>
</dbReference>
<dbReference type="AlphaFoldDB" id="A0A0B6YV58"/>
<dbReference type="GO" id="GO:0005096">
    <property type="term" value="F:GTPase activator activity"/>
    <property type="evidence" value="ECO:0007669"/>
    <property type="project" value="UniProtKB-KW"/>
</dbReference>
<proteinExistence type="predicted"/>
<dbReference type="SUPFAM" id="SSF48350">
    <property type="entry name" value="GTPase activation domain, GAP"/>
    <property type="match status" value="1"/>
</dbReference>
<dbReference type="Gene3D" id="1.10.555.10">
    <property type="entry name" value="Rho GTPase activation protein"/>
    <property type="match status" value="1"/>
</dbReference>
<dbReference type="InterPro" id="IPR008936">
    <property type="entry name" value="Rho_GTPase_activation_prot"/>
</dbReference>
<organism evidence="3">
    <name type="scientific">Arion vulgaris</name>
    <dbReference type="NCBI Taxonomy" id="1028688"/>
    <lineage>
        <taxon>Eukaryota</taxon>
        <taxon>Metazoa</taxon>
        <taxon>Spiralia</taxon>
        <taxon>Lophotrochozoa</taxon>
        <taxon>Mollusca</taxon>
        <taxon>Gastropoda</taxon>
        <taxon>Heterobranchia</taxon>
        <taxon>Euthyneura</taxon>
        <taxon>Panpulmonata</taxon>
        <taxon>Eupulmonata</taxon>
        <taxon>Stylommatophora</taxon>
        <taxon>Helicina</taxon>
        <taxon>Arionoidea</taxon>
        <taxon>Arionidae</taxon>
        <taxon>Arion</taxon>
    </lineage>
</organism>
<dbReference type="PANTHER" id="PTHR12635:SF7">
    <property type="entry name" value="RHO GTPASE ACTIVATING PROTEIN 6-RELATED"/>
    <property type="match status" value="1"/>
</dbReference>
<evidence type="ECO:0000259" key="2">
    <source>
        <dbReference type="PROSITE" id="PS50238"/>
    </source>
</evidence>
<feature type="non-terminal residue" evidence="3">
    <location>
        <position position="1"/>
    </location>
</feature>
<accession>A0A0B6YV58</accession>
<sequence length="201" mass="21794">SKSVSASALDTMVKDGTVMMGLAFGIPLLRCILNDRELDKRLAVAGSAESQKTDNSDNLLAFRSVRKSSSSSQGSVDNIIGAARPDSLTVPSHKRTVSCDSLSESECSHNTNSSLIDALSLSTSNPTSSRPSSLTIDNIQLNSRGEAQVPYVVRSCFKHIETYGLQTLGIFRIGCSKKRVNQLREEFDCGREVKLTEEHNP</sequence>
<gene>
    <name evidence="3" type="primary">ORF38427</name>
</gene>
<evidence type="ECO:0000313" key="3">
    <source>
        <dbReference type="EMBL" id="CEK60108.1"/>
    </source>
</evidence>
<evidence type="ECO:0000256" key="1">
    <source>
        <dbReference type="ARBA" id="ARBA00022468"/>
    </source>
</evidence>
<dbReference type="InterPro" id="IPR000198">
    <property type="entry name" value="RhoGAP_dom"/>
</dbReference>
<feature type="non-terminal residue" evidence="3">
    <location>
        <position position="201"/>
    </location>
</feature>
<dbReference type="PANTHER" id="PTHR12635">
    <property type="entry name" value="RHO-GTPASE-ACTIVATING PROTEIN 6 FAMILY MEMBER"/>
    <property type="match status" value="1"/>
</dbReference>
<protein>
    <recommendedName>
        <fullName evidence="2">Rho-GAP domain-containing protein</fullName>
    </recommendedName>
</protein>
<dbReference type="PROSITE" id="PS50238">
    <property type="entry name" value="RHOGAP"/>
    <property type="match status" value="1"/>
</dbReference>
<feature type="domain" description="Rho-GAP" evidence="2">
    <location>
        <begin position="134"/>
        <end position="201"/>
    </location>
</feature>